<name>A0AAV4VC70_CAEEX</name>
<evidence type="ECO:0000313" key="2">
    <source>
        <dbReference type="Proteomes" id="UP001054945"/>
    </source>
</evidence>
<reference evidence="1 2" key="1">
    <citation type="submission" date="2021-06" db="EMBL/GenBank/DDBJ databases">
        <title>Caerostris extrusa draft genome.</title>
        <authorList>
            <person name="Kono N."/>
            <person name="Arakawa K."/>
        </authorList>
    </citation>
    <scope>NUCLEOTIDE SEQUENCE [LARGE SCALE GENOMIC DNA]</scope>
</reference>
<protein>
    <submittedName>
        <fullName evidence="1">Uncharacterized protein</fullName>
    </submittedName>
</protein>
<accession>A0AAV4VC70</accession>
<organism evidence="1 2">
    <name type="scientific">Caerostris extrusa</name>
    <name type="common">Bark spider</name>
    <name type="synonym">Caerostris bankana</name>
    <dbReference type="NCBI Taxonomy" id="172846"/>
    <lineage>
        <taxon>Eukaryota</taxon>
        <taxon>Metazoa</taxon>
        <taxon>Ecdysozoa</taxon>
        <taxon>Arthropoda</taxon>
        <taxon>Chelicerata</taxon>
        <taxon>Arachnida</taxon>
        <taxon>Araneae</taxon>
        <taxon>Araneomorphae</taxon>
        <taxon>Entelegynae</taxon>
        <taxon>Araneoidea</taxon>
        <taxon>Araneidae</taxon>
        <taxon>Caerostris</taxon>
    </lineage>
</organism>
<keyword evidence="2" id="KW-1185">Reference proteome</keyword>
<dbReference type="AlphaFoldDB" id="A0AAV4VC70"/>
<dbReference type="Proteomes" id="UP001054945">
    <property type="component" value="Unassembled WGS sequence"/>
</dbReference>
<proteinExistence type="predicted"/>
<gene>
    <name evidence="1" type="ORF">CEXT_452681</name>
</gene>
<evidence type="ECO:0000313" key="1">
    <source>
        <dbReference type="EMBL" id="GIY67469.1"/>
    </source>
</evidence>
<sequence>MHCRFHHGHIAAACQEEHTTGLWKRSGVVVTSFTHCLTPALESTPQTIRERKNNRSRERKRATGPSWILINHLGTVRPSWIFANRLNPHPSFSRIRHNGSDATEISILL</sequence>
<dbReference type="EMBL" id="BPLR01014243">
    <property type="protein sequence ID" value="GIY67469.1"/>
    <property type="molecule type" value="Genomic_DNA"/>
</dbReference>
<comment type="caution">
    <text evidence="1">The sequence shown here is derived from an EMBL/GenBank/DDBJ whole genome shotgun (WGS) entry which is preliminary data.</text>
</comment>